<comment type="caution">
    <text evidence="1">The sequence shown here is derived from an EMBL/GenBank/DDBJ whole genome shotgun (WGS) entry which is preliminary data.</text>
</comment>
<proteinExistence type="predicted"/>
<evidence type="ECO:0000313" key="1">
    <source>
        <dbReference type="EMBL" id="KAD4385718.1"/>
    </source>
</evidence>
<evidence type="ECO:0000313" key="2">
    <source>
        <dbReference type="Proteomes" id="UP000326396"/>
    </source>
</evidence>
<keyword evidence="2" id="KW-1185">Reference proteome</keyword>
<sequence>MDSNAPGVLPKMKYNEVQGYQKKNGSIWSSFGSKSSWKRMRPLGTFEEEIEGYFQKKNGVIWWSVDRDIKYGSWLIKAARKVKRFFAWKESEGLGSEVVDLECECV</sequence>
<gene>
    <name evidence="1" type="ORF">E3N88_25887</name>
</gene>
<organism evidence="1 2">
    <name type="scientific">Mikania micrantha</name>
    <name type="common">bitter vine</name>
    <dbReference type="NCBI Taxonomy" id="192012"/>
    <lineage>
        <taxon>Eukaryota</taxon>
        <taxon>Viridiplantae</taxon>
        <taxon>Streptophyta</taxon>
        <taxon>Embryophyta</taxon>
        <taxon>Tracheophyta</taxon>
        <taxon>Spermatophyta</taxon>
        <taxon>Magnoliopsida</taxon>
        <taxon>eudicotyledons</taxon>
        <taxon>Gunneridae</taxon>
        <taxon>Pentapetalae</taxon>
        <taxon>asterids</taxon>
        <taxon>campanulids</taxon>
        <taxon>Asterales</taxon>
        <taxon>Asteraceae</taxon>
        <taxon>Asteroideae</taxon>
        <taxon>Heliantheae alliance</taxon>
        <taxon>Eupatorieae</taxon>
        <taxon>Mikania</taxon>
    </lineage>
</organism>
<name>A0A5N6N8T2_9ASTR</name>
<accession>A0A5N6N8T2</accession>
<reference evidence="1 2" key="1">
    <citation type="submission" date="2019-05" db="EMBL/GenBank/DDBJ databases">
        <title>Mikania micrantha, genome provides insights into the molecular mechanism of rapid growth.</title>
        <authorList>
            <person name="Liu B."/>
        </authorList>
    </citation>
    <scope>NUCLEOTIDE SEQUENCE [LARGE SCALE GENOMIC DNA]</scope>
    <source>
        <strain evidence="1">NLD-2019</strain>
        <tissue evidence="1">Leaf</tissue>
    </source>
</reference>
<protein>
    <submittedName>
        <fullName evidence="1">Uncharacterized protein</fullName>
    </submittedName>
</protein>
<dbReference type="EMBL" id="SZYD01000013">
    <property type="protein sequence ID" value="KAD4385718.1"/>
    <property type="molecule type" value="Genomic_DNA"/>
</dbReference>
<dbReference type="AlphaFoldDB" id="A0A5N6N8T2"/>
<dbReference type="Proteomes" id="UP000326396">
    <property type="component" value="Linkage Group LG3"/>
</dbReference>